<accession>A0A364RHN8</accession>
<protein>
    <submittedName>
        <fullName evidence="1">Uncharacterized protein</fullName>
    </submittedName>
</protein>
<dbReference type="OrthoDB" id="1467713at2"/>
<dbReference type="AlphaFoldDB" id="A0A364RHN8"/>
<name>A0A364RHN8_9BACT</name>
<gene>
    <name evidence="1" type="ORF">DP923_01775</name>
</gene>
<dbReference type="RefSeq" id="WP_112303856.1">
    <property type="nucleotide sequence ID" value="NZ_QMDV01000001.1"/>
</dbReference>
<keyword evidence="2" id="KW-1185">Reference proteome</keyword>
<evidence type="ECO:0000313" key="1">
    <source>
        <dbReference type="EMBL" id="RAU83819.1"/>
    </source>
</evidence>
<reference evidence="1 2" key="1">
    <citation type="submission" date="2018-06" db="EMBL/GenBank/DDBJ databases">
        <authorList>
            <person name="Liu Z.-W."/>
        </authorList>
    </citation>
    <scope>NUCLEOTIDE SEQUENCE [LARGE SCALE GENOMIC DNA]</scope>
    <source>
        <strain evidence="1 2">2b14</strain>
    </source>
</reference>
<sequence length="81" mass="9364">MRVVADISNPHVKITLHSYNGKYILKLEKANFEQIYKIEETEVMGDEGAKALLDEEFIEAVVNRFVDMRDAFVSTMRRNNA</sequence>
<proteinExistence type="predicted"/>
<dbReference type="EMBL" id="QMDV01000001">
    <property type="protein sequence ID" value="RAU83819.1"/>
    <property type="molecule type" value="Genomic_DNA"/>
</dbReference>
<dbReference type="Proteomes" id="UP000251692">
    <property type="component" value="Unassembled WGS sequence"/>
</dbReference>
<evidence type="ECO:0000313" key="2">
    <source>
        <dbReference type="Proteomes" id="UP000251692"/>
    </source>
</evidence>
<comment type="caution">
    <text evidence="1">The sequence shown here is derived from an EMBL/GenBank/DDBJ whole genome shotgun (WGS) entry which is preliminary data.</text>
</comment>
<organism evidence="1 2">
    <name type="scientific">Pontibacter arcticus</name>
    <dbReference type="NCBI Taxonomy" id="2080288"/>
    <lineage>
        <taxon>Bacteria</taxon>
        <taxon>Pseudomonadati</taxon>
        <taxon>Bacteroidota</taxon>
        <taxon>Cytophagia</taxon>
        <taxon>Cytophagales</taxon>
        <taxon>Hymenobacteraceae</taxon>
        <taxon>Pontibacter</taxon>
    </lineage>
</organism>
<reference evidence="1 2" key="2">
    <citation type="submission" date="2018-07" db="EMBL/GenBank/DDBJ databases">
        <title>Pontibacter sp. 2b14 genomic sequence and assembly.</title>
        <authorList>
            <person name="Du Z.-J."/>
        </authorList>
    </citation>
    <scope>NUCLEOTIDE SEQUENCE [LARGE SCALE GENOMIC DNA]</scope>
    <source>
        <strain evidence="1 2">2b14</strain>
    </source>
</reference>